<dbReference type="AlphaFoldDB" id="A0AAJ2NT70"/>
<dbReference type="Proteomes" id="UP001285636">
    <property type="component" value="Unassembled WGS sequence"/>
</dbReference>
<comment type="caution">
    <text evidence="1">The sequence shown here is derived from an EMBL/GenBank/DDBJ whole genome shotgun (WGS) entry which is preliminary data.</text>
</comment>
<gene>
    <name evidence="1" type="ORF">RYX45_23275</name>
</gene>
<accession>A0AAJ2NT70</accession>
<organism evidence="1 2">
    <name type="scientific">Alkalihalophilus pseudofirmus</name>
    <name type="common">Bacillus pseudofirmus</name>
    <dbReference type="NCBI Taxonomy" id="79885"/>
    <lineage>
        <taxon>Bacteria</taxon>
        <taxon>Bacillati</taxon>
        <taxon>Bacillota</taxon>
        <taxon>Bacilli</taxon>
        <taxon>Bacillales</taxon>
        <taxon>Bacillaceae</taxon>
        <taxon>Alkalihalophilus</taxon>
    </lineage>
</organism>
<name>A0AAJ2NT70_ALKPS</name>
<sequence>MKFFSCKKKKVEKTNKINSLLLTKLDRLIELLEKQQKETEGNNIHLEHVQIDHLENIIFRLDNIEIDQLSG</sequence>
<evidence type="ECO:0000313" key="2">
    <source>
        <dbReference type="Proteomes" id="UP001285636"/>
    </source>
</evidence>
<dbReference type="EMBL" id="JAWJAY010000914">
    <property type="protein sequence ID" value="MDV2888088.1"/>
    <property type="molecule type" value="Genomic_DNA"/>
</dbReference>
<protein>
    <submittedName>
        <fullName evidence="1">Uncharacterized protein</fullName>
    </submittedName>
</protein>
<evidence type="ECO:0000313" key="1">
    <source>
        <dbReference type="EMBL" id="MDV2888088.1"/>
    </source>
</evidence>
<reference evidence="1" key="1">
    <citation type="submission" date="2023-10" db="EMBL/GenBank/DDBJ databases">
        <title>Screening of Alkalihalophilus pseudofirmusBZ-TG-HK211 and Its Alleviation of Salt Stress on Rapeseed Growth.</title>
        <authorList>
            <person name="Zhao B."/>
            <person name="Guo T."/>
        </authorList>
    </citation>
    <scope>NUCLEOTIDE SEQUENCE</scope>
    <source>
        <strain evidence="1">BZ-TG-HK211</strain>
    </source>
</reference>
<proteinExistence type="predicted"/>
<feature type="non-terminal residue" evidence="1">
    <location>
        <position position="71"/>
    </location>
</feature>